<feature type="chain" id="PRO_5006183639" evidence="1">
    <location>
        <begin position="21"/>
        <end position="339"/>
    </location>
</feature>
<name>A0A0Q0RV46_9FLAO</name>
<dbReference type="STRING" id="362413.RC62_4326"/>
<dbReference type="OrthoDB" id="668115at2"/>
<organism evidence="2 3">
    <name type="scientific">Flavobacterium aquidurense</name>
    <dbReference type="NCBI Taxonomy" id="362413"/>
    <lineage>
        <taxon>Bacteria</taxon>
        <taxon>Pseudomonadati</taxon>
        <taxon>Bacteroidota</taxon>
        <taxon>Flavobacteriia</taxon>
        <taxon>Flavobacteriales</taxon>
        <taxon>Flavobacteriaceae</taxon>
        <taxon>Flavobacterium</taxon>
    </lineage>
</organism>
<dbReference type="AlphaFoldDB" id="A0A0Q0RV46"/>
<keyword evidence="1" id="KW-0732">Signal</keyword>
<accession>A0A0Q0RV46</accession>
<protein>
    <submittedName>
        <fullName evidence="2">Uncharacterized protein</fullName>
    </submittedName>
</protein>
<dbReference type="RefSeq" id="WP_055093894.1">
    <property type="nucleotide sequence ID" value="NZ_JRLF01000009.1"/>
</dbReference>
<evidence type="ECO:0000313" key="2">
    <source>
        <dbReference type="EMBL" id="KQB40951.1"/>
    </source>
</evidence>
<dbReference type="Proteomes" id="UP000050443">
    <property type="component" value="Unassembled WGS sequence"/>
</dbReference>
<sequence>MKRILLIVMLALSIQNYAQVAVTASDRGSNDAFEKGELEKFKATTTVFVLPQLNKKEDYEKILKEVWTVTPYKVVEYKDFNIMDYVDGKYSIAKFMGDITTSSKGTVYIHTNFAIRILDKEKFDKGVAKLKSDDKKYDRKLNEVLNENLIYIARAPLSANNKFLNDAMGTGKVKKTLSELYEQMYTEQSFTNTNLGMLKNYFQQINKIISKGEHCGLYDDFAAPEVKNLKENTLYIPEAYMMEYSPWKGTEKLRDEKDLKKLLEDYKYKYQFIRDEDLEKKILNNEDIYYLRYVSMNGNKYIQVVNAKTGDAAYYFYGAGFAYNLKDDDFKNISKAISK</sequence>
<dbReference type="EMBL" id="JRLF01000009">
    <property type="protein sequence ID" value="KQB40951.1"/>
    <property type="molecule type" value="Genomic_DNA"/>
</dbReference>
<reference evidence="2 3" key="1">
    <citation type="submission" date="2014-09" db="EMBL/GenBank/DDBJ databases">
        <title>Genome sequence of Flavobacterium aquidurense RC62.</title>
        <authorList>
            <person name="Kim J.F."/>
            <person name="Kwak M.-J."/>
        </authorList>
    </citation>
    <scope>NUCLEOTIDE SEQUENCE [LARGE SCALE GENOMIC DNA]</scope>
    <source>
        <strain evidence="2 3">RC62</strain>
    </source>
</reference>
<gene>
    <name evidence="2" type="ORF">RC62_4326</name>
</gene>
<evidence type="ECO:0000313" key="3">
    <source>
        <dbReference type="Proteomes" id="UP000050443"/>
    </source>
</evidence>
<feature type="signal peptide" evidence="1">
    <location>
        <begin position="1"/>
        <end position="20"/>
    </location>
</feature>
<evidence type="ECO:0000256" key="1">
    <source>
        <dbReference type="SAM" id="SignalP"/>
    </source>
</evidence>
<comment type="caution">
    <text evidence="2">The sequence shown here is derived from an EMBL/GenBank/DDBJ whole genome shotgun (WGS) entry which is preliminary data.</text>
</comment>
<proteinExistence type="predicted"/>
<dbReference type="PATRIC" id="fig|362413.3.peg.4247"/>